<proteinExistence type="predicted"/>
<dbReference type="InterPro" id="IPR029063">
    <property type="entry name" value="SAM-dependent_MTases_sf"/>
</dbReference>
<dbReference type="EMBL" id="JAHCVI010000005">
    <property type="protein sequence ID" value="KAG7284733.1"/>
    <property type="molecule type" value="Genomic_DNA"/>
</dbReference>
<dbReference type="Proteomes" id="UP001197093">
    <property type="component" value="Unassembled WGS sequence"/>
</dbReference>
<dbReference type="SUPFAM" id="SSF53335">
    <property type="entry name" value="S-adenosyl-L-methionine-dependent methyltransferases"/>
    <property type="match status" value="1"/>
</dbReference>
<organism evidence="1 2">
    <name type="scientific">Staphylotrichum longicolle</name>
    <dbReference type="NCBI Taxonomy" id="669026"/>
    <lineage>
        <taxon>Eukaryota</taxon>
        <taxon>Fungi</taxon>
        <taxon>Dikarya</taxon>
        <taxon>Ascomycota</taxon>
        <taxon>Pezizomycotina</taxon>
        <taxon>Sordariomycetes</taxon>
        <taxon>Sordariomycetidae</taxon>
        <taxon>Sordariales</taxon>
        <taxon>Chaetomiaceae</taxon>
        <taxon>Staphylotrichum</taxon>
    </lineage>
</organism>
<protein>
    <submittedName>
        <fullName evidence="1">Uncharacterized protein</fullName>
    </submittedName>
</protein>
<gene>
    <name evidence="1" type="ORF">NEMBOFW57_009343</name>
</gene>
<name>A0AAD4HXP3_9PEZI</name>
<comment type="caution">
    <text evidence="1">The sequence shown here is derived from an EMBL/GenBank/DDBJ whole genome shotgun (WGS) entry which is preliminary data.</text>
</comment>
<accession>A0AAD4HXP3</accession>
<dbReference type="AlphaFoldDB" id="A0AAD4HXP3"/>
<reference evidence="1" key="1">
    <citation type="submission" date="2023-02" db="EMBL/GenBank/DDBJ databases">
        <authorList>
            <person name="Palmer J.M."/>
        </authorList>
    </citation>
    <scope>NUCLEOTIDE SEQUENCE</scope>
    <source>
        <strain evidence="1">FW57</strain>
    </source>
</reference>
<dbReference type="Gene3D" id="3.40.50.150">
    <property type="entry name" value="Vaccinia Virus protein VP39"/>
    <property type="match status" value="1"/>
</dbReference>
<sequence length="97" mass="10630">MLALHGYDAYGLDVSPKGVETAREYAASQLAAPSEHNWANTTIQEKHSVAGRGEAKFVTGDFFANDWQKDCCSEGEDFRGFDLIYDYTKCARTGLGG</sequence>
<evidence type="ECO:0000313" key="1">
    <source>
        <dbReference type="EMBL" id="KAG7284733.1"/>
    </source>
</evidence>
<keyword evidence="2" id="KW-1185">Reference proteome</keyword>
<evidence type="ECO:0000313" key="2">
    <source>
        <dbReference type="Proteomes" id="UP001197093"/>
    </source>
</evidence>